<feature type="chain" id="PRO_5041359148" evidence="2">
    <location>
        <begin position="20"/>
        <end position="417"/>
    </location>
</feature>
<reference evidence="3 4" key="1">
    <citation type="submission" date="2023-08" db="EMBL/GenBank/DDBJ databases">
        <title>Comparative genomics and taxonomic characterization of three novel marine species of genus Marivirga.</title>
        <authorList>
            <person name="Muhammad N."/>
            <person name="Kim S.-G."/>
        </authorList>
    </citation>
    <scope>NUCLEOTIDE SEQUENCE [LARGE SCALE GENOMIC DNA]</scope>
    <source>
        <strain evidence="3 4">BDSF4-3</strain>
    </source>
</reference>
<dbReference type="Proteomes" id="UP001230496">
    <property type="component" value="Chromosome"/>
</dbReference>
<feature type="signal peptide" evidence="2">
    <location>
        <begin position="1"/>
        <end position="19"/>
    </location>
</feature>
<evidence type="ECO:0000313" key="4">
    <source>
        <dbReference type="Proteomes" id="UP001230496"/>
    </source>
</evidence>
<evidence type="ECO:0000256" key="2">
    <source>
        <dbReference type="SAM" id="SignalP"/>
    </source>
</evidence>
<feature type="coiled-coil region" evidence="1">
    <location>
        <begin position="120"/>
        <end position="153"/>
    </location>
</feature>
<dbReference type="EMBL" id="CP129971">
    <property type="protein sequence ID" value="WMN11554.1"/>
    <property type="molecule type" value="Genomic_DNA"/>
</dbReference>
<keyword evidence="2" id="KW-0732">Signal</keyword>
<name>A0AA51NA77_9BACT</name>
<keyword evidence="4" id="KW-1185">Reference proteome</keyword>
<dbReference type="RefSeq" id="WP_308348927.1">
    <property type="nucleotide sequence ID" value="NZ_CP129971.1"/>
</dbReference>
<evidence type="ECO:0000313" key="3">
    <source>
        <dbReference type="EMBL" id="WMN11554.1"/>
    </source>
</evidence>
<gene>
    <name evidence="3" type="ORF">QYS49_38835</name>
</gene>
<dbReference type="AlphaFoldDB" id="A0AA51NA77"/>
<keyword evidence="1" id="KW-0175">Coiled coil</keyword>
<organism evidence="3 4">
    <name type="scientific">Marivirga salinarum</name>
    <dbReference type="NCBI Taxonomy" id="3059078"/>
    <lineage>
        <taxon>Bacteria</taxon>
        <taxon>Pseudomonadati</taxon>
        <taxon>Bacteroidota</taxon>
        <taxon>Cytophagia</taxon>
        <taxon>Cytophagales</taxon>
        <taxon>Marivirgaceae</taxon>
        <taxon>Marivirga</taxon>
    </lineage>
</organism>
<proteinExistence type="predicted"/>
<dbReference type="KEGG" id="msaa:QYS49_38835"/>
<sequence>MKKYSLIIGICLLTGSVLAQEIDNQKMDKDLKVAQTVLNSLVKDNRSIHWSNDNRDKHTQYIEGYGVILSLPKNHMFGFAFSPEMPPMPPMPDISDAIARSYEVIEDIQIDIDDEELDAETRAEMEKERAERRKELAERQAELEKRAAVAIERAQVKIQEMDSMREQKVVENTENVINFLLDYGHLISQLKDSDKILVLEKGQDIRFHRDAGRVEQLKINRLSVEAKVKDLRAFQEGKIDREEAKSRIVVNEKKEVKPLEKDITLFQTILKRLYAQDLSDTYYLNGGMPHEQIDGLGIIFYMDMVSSVRARNDGWNVPTQDKENISQEERDELIKSLYPKFEEELKNNIIEYGKNVKSLADNEQLIFKVSITKCEGCKIPETLELQVKGKTLNELNSGNLNESQAVKNIKVVKGNLQ</sequence>
<protein>
    <submittedName>
        <fullName evidence="3">Uncharacterized protein</fullName>
    </submittedName>
</protein>
<evidence type="ECO:0000256" key="1">
    <source>
        <dbReference type="SAM" id="Coils"/>
    </source>
</evidence>
<accession>A0AA51NA77</accession>